<gene>
    <name evidence="1" type="ORF">METZ01_LOCUS285780</name>
</gene>
<protein>
    <submittedName>
        <fullName evidence="1">Uncharacterized protein</fullName>
    </submittedName>
</protein>
<name>A0A382L878_9ZZZZ</name>
<evidence type="ECO:0000313" key="1">
    <source>
        <dbReference type="EMBL" id="SVC32926.1"/>
    </source>
</evidence>
<dbReference type="EMBL" id="UINC01085408">
    <property type="protein sequence ID" value="SVC32926.1"/>
    <property type="molecule type" value="Genomic_DNA"/>
</dbReference>
<dbReference type="AlphaFoldDB" id="A0A382L878"/>
<accession>A0A382L878</accession>
<reference evidence="1" key="1">
    <citation type="submission" date="2018-05" db="EMBL/GenBank/DDBJ databases">
        <authorList>
            <person name="Lanie J.A."/>
            <person name="Ng W.-L."/>
            <person name="Kazmierczak K.M."/>
            <person name="Andrzejewski T.M."/>
            <person name="Davidsen T.M."/>
            <person name="Wayne K.J."/>
            <person name="Tettelin H."/>
            <person name="Glass J.I."/>
            <person name="Rusch D."/>
            <person name="Podicherti R."/>
            <person name="Tsui H.-C.T."/>
            <person name="Winkler M.E."/>
        </authorList>
    </citation>
    <scope>NUCLEOTIDE SEQUENCE</scope>
</reference>
<organism evidence="1">
    <name type="scientific">marine metagenome</name>
    <dbReference type="NCBI Taxonomy" id="408172"/>
    <lineage>
        <taxon>unclassified sequences</taxon>
        <taxon>metagenomes</taxon>
        <taxon>ecological metagenomes</taxon>
    </lineage>
</organism>
<sequence length="220" mass="24890">MEGFFCLNRPRSRVRENTDNHRRCKYLQGRRELSLVYQDHIHAVTRFSRRFFFDLGAVLELSSETMEEIHTEINVYHLSTAEHHGHQDLVPLAEKTPGSLDLHIEVMIPDLGSKLDLLALVDGFFLAPVLLGLLVPELAKVHQLTGTGVGIRSYFHEIDFALFRNLESFADLHDTHLLSLLINQAAIADRVTISENPRPFLTKGCSTTEILSGNKICSCK</sequence>
<proteinExistence type="predicted"/>